<evidence type="ECO:0000313" key="1">
    <source>
        <dbReference type="EMBL" id="QKQ25077.1"/>
    </source>
</evidence>
<dbReference type="Proteomes" id="UP000509658">
    <property type="component" value="Chromosome"/>
</dbReference>
<keyword evidence="2" id="KW-1185">Reference proteome</keyword>
<proteinExistence type="predicted"/>
<accession>A0A6N0HS98</accession>
<name>A0A6N0HS98_9GAMM</name>
<gene>
    <name evidence="1" type="ORF">HUE57_01345</name>
</gene>
<dbReference type="KEGG" id="rev:HUE57_01345"/>
<dbReference type="AlphaFoldDB" id="A0A6N0HS98"/>
<protein>
    <submittedName>
        <fullName evidence="1">Uncharacterized protein</fullName>
    </submittedName>
</protein>
<evidence type="ECO:0000313" key="2">
    <source>
        <dbReference type="Proteomes" id="UP000509658"/>
    </source>
</evidence>
<dbReference type="RefSeq" id="WP_174672569.1">
    <property type="nucleotide sequence ID" value="NZ_CP054491.1"/>
</dbReference>
<organism evidence="1 2">
    <name type="scientific">Candidatus Reidiella endopervernicosa</name>
    <dbReference type="NCBI Taxonomy" id="2738883"/>
    <lineage>
        <taxon>Bacteria</taxon>
        <taxon>Pseudomonadati</taxon>
        <taxon>Pseudomonadota</taxon>
        <taxon>Gammaproteobacteria</taxon>
        <taxon>Candidatus Reidiella</taxon>
    </lineage>
</organism>
<dbReference type="EMBL" id="CP054491">
    <property type="protein sequence ID" value="QKQ25077.1"/>
    <property type="molecule type" value="Genomic_DNA"/>
</dbReference>
<sequence>MALQGGYKLSTDVLIEISRAMNPADKVRGRERLRALQIKYPRYTAKS</sequence>
<reference evidence="1 2" key="1">
    <citation type="submission" date="2020-05" db="EMBL/GenBank/DDBJ databases">
        <title>Horizontal transmission and recombination maintain forever young bacterial symbiont genomes.</title>
        <authorList>
            <person name="Russell S.L."/>
            <person name="Pepper-Tunick E."/>
            <person name="Svedberg J."/>
            <person name="Byrne A."/>
            <person name="Ruelas Castillo J."/>
            <person name="Vollmers C."/>
            <person name="Beinart R.A."/>
            <person name="Corbett-Detig R."/>
        </authorList>
    </citation>
    <scope>NUCLEOTIDE SEQUENCE [LARGE SCALE GENOMIC DNA]</scope>
    <source>
        <strain evidence="1">Santa_Monica_outfall</strain>
    </source>
</reference>